<feature type="domain" description="RING-type" evidence="11">
    <location>
        <begin position="370"/>
        <end position="411"/>
    </location>
</feature>
<dbReference type="PANTHER" id="PTHR22937">
    <property type="entry name" value="E3 UBIQUITIN-PROTEIN LIGASE RNF165"/>
    <property type="match status" value="1"/>
</dbReference>
<dbReference type="Pfam" id="PF13639">
    <property type="entry name" value="zf-RING_2"/>
    <property type="match status" value="1"/>
</dbReference>
<keyword evidence="6" id="KW-0833">Ubl conjugation pathway</keyword>
<keyword evidence="3" id="KW-0808">Transferase</keyword>
<evidence type="ECO:0000256" key="4">
    <source>
        <dbReference type="ARBA" id="ARBA00022723"/>
    </source>
</evidence>
<evidence type="ECO:0000256" key="3">
    <source>
        <dbReference type="ARBA" id="ARBA00022679"/>
    </source>
</evidence>
<protein>
    <recommendedName>
        <fullName evidence="2">RING-type E3 ubiquitin transferase</fullName>
        <ecNumber evidence="2">2.3.2.27</ecNumber>
    </recommendedName>
</protein>
<dbReference type="InterPro" id="IPR001841">
    <property type="entry name" value="Znf_RING"/>
</dbReference>
<dbReference type="GO" id="GO:0061630">
    <property type="term" value="F:ubiquitin protein ligase activity"/>
    <property type="evidence" value="ECO:0007669"/>
    <property type="project" value="UniProtKB-EC"/>
</dbReference>
<dbReference type="PROSITE" id="PS50089">
    <property type="entry name" value="ZF_RING_2"/>
    <property type="match status" value="1"/>
</dbReference>
<evidence type="ECO:0000256" key="5">
    <source>
        <dbReference type="ARBA" id="ARBA00022771"/>
    </source>
</evidence>
<feature type="compositionally biased region" description="Basic and acidic residues" evidence="9">
    <location>
        <begin position="1"/>
        <end position="10"/>
    </location>
</feature>
<keyword evidence="4" id="KW-0479">Metal-binding</keyword>
<feature type="region of interest" description="Disordered" evidence="9">
    <location>
        <begin position="178"/>
        <end position="213"/>
    </location>
</feature>
<feature type="compositionally biased region" description="Basic residues" evidence="9">
    <location>
        <begin position="132"/>
        <end position="142"/>
    </location>
</feature>
<evidence type="ECO:0000256" key="7">
    <source>
        <dbReference type="ARBA" id="ARBA00022833"/>
    </source>
</evidence>
<evidence type="ECO:0000313" key="13">
    <source>
        <dbReference type="Proteomes" id="UP000316621"/>
    </source>
</evidence>
<keyword evidence="10" id="KW-1133">Transmembrane helix</keyword>
<keyword evidence="5 8" id="KW-0863">Zinc-finger</keyword>
<dbReference type="STRING" id="3469.A0A4Y7JEN0"/>
<reference evidence="12 13" key="1">
    <citation type="journal article" date="2018" name="Science">
        <title>The opium poppy genome and morphinan production.</title>
        <authorList>
            <person name="Guo L."/>
            <person name="Winzer T."/>
            <person name="Yang X."/>
            <person name="Li Y."/>
            <person name="Ning Z."/>
            <person name="He Z."/>
            <person name="Teodor R."/>
            <person name="Lu Y."/>
            <person name="Bowser T.A."/>
            <person name="Graham I.A."/>
            <person name="Ye K."/>
        </authorList>
    </citation>
    <scope>NUCLEOTIDE SEQUENCE [LARGE SCALE GENOMIC DNA]</scope>
    <source>
        <strain evidence="13">cv. HN1</strain>
        <tissue evidence="12">Leaves</tissue>
    </source>
</reference>
<keyword evidence="7" id="KW-0862">Zinc</keyword>
<keyword evidence="10" id="KW-0812">Transmembrane</keyword>
<dbReference type="EMBL" id="CM010718">
    <property type="protein sequence ID" value="RZC58095.1"/>
    <property type="molecule type" value="Genomic_DNA"/>
</dbReference>
<feature type="region of interest" description="Disordered" evidence="9">
    <location>
        <begin position="1"/>
        <end position="51"/>
    </location>
</feature>
<dbReference type="Gene3D" id="3.30.40.10">
    <property type="entry name" value="Zinc/RING finger domain, C3HC4 (zinc finger)"/>
    <property type="match status" value="1"/>
</dbReference>
<evidence type="ECO:0000256" key="2">
    <source>
        <dbReference type="ARBA" id="ARBA00012483"/>
    </source>
</evidence>
<evidence type="ECO:0000256" key="8">
    <source>
        <dbReference type="PROSITE-ProRule" id="PRU00175"/>
    </source>
</evidence>
<evidence type="ECO:0000256" key="6">
    <source>
        <dbReference type="ARBA" id="ARBA00022786"/>
    </source>
</evidence>
<feature type="compositionally biased region" description="Low complexity" evidence="9">
    <location>
        <begin position="28"/>
        <end position="46"/>
    </location>
</feature>
<keyword evidence="13" id="KW-1185">Reference proteome</keyword>
<feature type="transmembrane region" description="Helical" evidence="10">
    <location>
        <begin position="271"/>
        <end position="293"/>
    </location>
</feature>
<evidence type="ECO:0000259" key="11">
    <source>
        <dbReference type="PROSITE" id="PS50089"/>
    </source>
</evidence>
<dbReference type="AlphaFoldDB" id="A0A4Y7JEN0"/>
<dbReference type="InterPro" id="IPR013083">
    <property type="entry name" value="Znf_RING/FYVE/PHD"/>
</dbReference>
<evidence type="ECO:0000256" key="10">
    <source>
        <dbReference type="SAM" id="Phobius"/>
    </source>
</evidence>
<dbReference type="SMART" id="SM00184">
    <property type="entry name" value="RING"/>
    <property type="match status" value="1"/>
</dbReference>
<dbReference type="GO" id="GO:0008270">
    <property type="term" value="F:zinc ion binding"/>
    <property type="evidence" value="ECO:0007669"/>
    <property type="project" value="UniProtKB-KW"/>
</dbReference>
<dbReference type="EC" id="2.3.2.27" evidence="2"/>
<dbReference type="InterPro" id="IPR045191">
    <property type="entry name" value="MBR1/2-like"/>
</dbReference>
<dbReference type="SUPFAM" id="SSF57850">
    <property type="entry name" value="RING/U-box"/>
    <property type="match status" value="1"/>
</dbReference>
<dbReference type="Proteomes" id="UP000316621">
    <property type="component" value="Chromosome 4"/>
</dbReference>
<organism evidence="12 13">
    <name type="scientific">Papaver somniferum</name>
    <name type="common">Opium poppy</name>
    <dbReference type="NCBI Taxonomy" id="3469"/>
    <lineage>
        <taxon>Eukaryota</taxon>
        <taxon>Viridiplantae</taxon>
        <taxon>Streptophyta</taxon>
        <taxon>Embryophyta</taxon>
        <taxon>Tracheophyta</taxon>
        <taxon>Spermatophyta</taxon>
        <taxon>Magnoliopsida</taxon>
        <taxon>Ranunculales</taxon>
        <taxon>Papaveraceae</taxon>
        <taxon>Papaveroideae</taxon>
        <taxon>Papaver</taxon>
    </lineage>
</organism>
<accession>A0A4Y7JEN0</accession>
<dbReference type="PANTHER" id="PTHR22937:SF122">
    <property type="entry name" value="RING-TYPE E3 UBIQUITIN TRANSFERASE"/>
    <property type="match status" value="1"/>
</dbReference>
<comment type="catalytic activity">
    <reaction evidence="1">
        <text>S-ubiquitinyl-[E2 ubiquitin-conjugating enzyme]-L-cysteine + [acceptor protein]-L-lysine = [E2 ubiquitin-conjugating enzyme]-L-cysteine + N(6)-ubiquitinyl-[acceptor protein]-L-lysine.</text>
        <dbReference type="EC" id="2.3.2.27"/>
    </reaction>
</comment>
<sequence>MSSSVVKDKNLMIQQEEQIRYNSRRPRNQSISPSSSSSADPTPQISPLLQSTRCKPTISSIFLSTFINNNNSNGTSSSSSSNNMKDNRDNAKKKKNLSSSSSFKGFGCASTSSHQVSAPTVIRTSADWQAKKVGKKKQRKKQPNPTPLVVVPDVWCAPGIAFSAADTDASVDCVVSRRPLHQSSRGRNDNNGGGGDRVSNNNHNTHRERPCISRRTATLEQISSILDSPSDLEPSHIESKVFGARHHRHYRHGSPGGISEFLSPLKKFSGMLYYLGCFAVYLTYCATLQILMFQNSLLLEGRSSGHDRYRDLRLDVDNMTYEELLDLGESIGNVSTGLREDEITRCLRKTKHSILDALQSRFLTDMNWKCSICQEEYEADDEVGKLNCGHNYHICCIKQWLLQKNACPVCKVPVTAQY</sequence>
<feature type="region of interest" description="Disordered" evidence="9">
    <location>
        <begin position="72"/>
        <end position="148"/>
    </location>
</feature>
<feature type="compositionally biased region" description="Polar residues" evidence="9">
    <location>
        <begin position="109"/>
        <end position="127"/>
    </location>
</feature>
<keyword evidence="10" id="KW-0472">Membrane</keyword>
<name>A0A4Y7JEN0_PAPSO</name>
<proteinExistence type="predicted"/>
<evidence type="ECO:0000256" key="9">
    <source>
        <dbReference type="SAM" id="MobiDB-lite"/>
    </source>
</evidence>
<feature type="compositionally biased region" description="Low complexity" evidence="9">
    <location>
        <begin position="72"/>
        <end position="84"/>
    </location>
</feature>
<dbReference type="Gramene" id="RZC58095">
    <property type="protein sequence ID" value="RZC58095"/>
    <property type="gene ID" value="C5167_005390"/>
</dbReference>
<evidence type="ECO:0000256" key="1">
    <source>
        <dbReference type="ARBA" id="ARBA00000900"/>
    </source>
</evidence>
<evidence type="ECO:0000313" key="12">
    <source>
        <dbReference type="EMBL" id="RZC58095.1"/>
    </source>
</evidence>
<dbReference type="OMA" id="GIYDQYQ"/>
<gene>
    <name evidence="12" type="ORF">C5167_005390</name>
</gene>